<dbReference type="NCBIfam" id="TIGR01934">
    <property type="entry name" value="MenG_MenH_UbiE"/>
    <property type="match status" value="1"/>
</dbReference>
<evidence type="ECO:0000256" key="1">
    <source>
        <dbReference type="ARBA" id="ARBA00022428"/>
    </source>
</evidence>
<dbReference type="RefSeq" id="WP_115313327.1">
    <property type="nucleotide sequence ID" value="NZ_CP066042.1"/>
</dbReference>
<dbReference type="InterPro" id="IPR029063">
    <property type="entry name" value="SAM-dependent_MTases_sf"/>
</dbReference>
<evidence type="ECO:0000256" key="4">
    <source>
        <dbReference type="ARBA" id="ARBA00022691"/>
    </source>
</evidence>
<evidence type="ECO:0000256" key="3">
    <source>
        <dbReference type="ARBA" id="ARBA00022679"/>
    </source>
</evidence>
<dbReference type="GO" id="GO:0043770">
    <property type="term" value="F:demethylmenaquinone methyltransferase activity"/>
    <property type="evidence" value="ECO:0007669"/>
    <property type="project" value="UniProtKB-UniRule"/>
</dbReference>
<dbReference type="UniPathway" id="UPA00079">
    <property type="reaction ID" value="UER00169"/>
</dbReference>
<dbReference type="NCBIfam" id="NF001244">
    <property type="entry name" value="PRK00216.1-5"/>
    <property type="match status" value="1"/>
</dbReference>
<dbReference type="Proteomes" id="UP000255425">
    <property type="component" value="Unassembled WGS sequence"/>
</dbReference>
<gene>
    <name evidence="7" type="primary">ubiE_3</name>
    <name evidence="6" type="synonym">menG</name>
    <name evidence="7" type="ORF">NCTC11807_01560</name>
</gene>
<dbReference type="CDD" id="cd02440">
    <property type="entry name" value="AdoMet_MTases"/>
    <property type="match status" value="1"/>
</dbReference>
<dbReference type="GeneID" id="63936427"/>
<keyword evidence="1 6" id="KW-0474">Menaquinone biosynthesis</keyword>
<dbReference type="AlphaFoldDB" id="A0A380H7B2"/>
<protein>
    <recommendedName>
        <fullName evidence="6">Demethylmenaquinone methyltransferase</fullName>
        <ecNumber evidence="6">2.1.1.163</ecNumber>
    </recommendedName>
</protein>
<keyword evidence="3 6" id="KW-0808">Transferase</keyword>
<comment type="catalytic activity">
    <reaction evidence="6">
        <text>a 2-demethylmenaquinol + S-adenosyl-L-methionine = a menaquinol + S-adenosyl-L-homocysteine + H(+)</text>
        <dbReference type="Rhea" id="RHEA:42640"/>
        <dbReference type="Rhea" id="RHEA-COMP:9539"/>
        <dbReference type="Rhea" id="RHEA-COMP:9563"/>
        <dbReference type="ChEBI" id="CHEBI:15378"/>
        <dbReference type="ChEBI" id="CHEBI:18151"/>
        <dbReference type="ChEBI" id="CHEBI:55437"/>
        <dbReference type="ChEBI" id="CHEBI:57856"/>
        <dbReference type="ChEBI" id="CHEBI:59789"/>
        <dbReference type="EC" id="2.1.1.163"/>
    </reaction>
</comment>
<name>A0A380H7B2_9STAP</name>
<comment type="similarity">
    <text evidence="6">Belongs to the class I-like SAM-binding methyltransferase superfamily. MenG/UbiE family.</text>
</comment>
<accession>A0A380H7B2</accession>
<proteinExistence type="inferred from homology"/>
<evidence type="ECO:0000256" key="2">
    <source>
        <dbReference type="ARBA" id="ARBA00022603"/>
    </source>
</evidence>
<organism evidence="7 8">
    <name type="scientific">Staphylococcus saccharolyticus</name>
    <dbReference type="NCBI Taxonomy" id="33028"/>
    <lineage>
        <taxon>Bacteria</taxon>
        <taxon>Bacillati</taxon>
        <taxon>Bacillota</taxon>
        <taxon>Bacilli</taxon>
        <taxon>Bacillales</taxon>
        <taxon>Staphylococcaceae</taxon>
        <taxon>Staphylococcus</taxon>
    </lineage>
</organism>
<dbReference type="PANTHER" id="PTHR43591:SF24">
    <property type="entry name" value="2-METHOXY-6-POLYPRENYL-1,4-BENZOQUINOL METHYLASE, MITOCHONDRIAL"/>
    <property type="match status" value="1"/>
</dbReference>
<evidence type="ECO:0000256" key="5">
    <source>
        <dbReference type="ARBA" id="ARBA00059758"/>
    </source>
</evidence>
<comment type="caution">
    <text evidence="6">Lacks conserved residue(s) required for the propagation of feature annotation.</text>
</comment>
<dbReference type="FunFam" id="3.40.50.150:FF:000086">
    <property type="entry name" value="Demethylmenaquinone methyltransferase"/>
    <property type="match status" value="1"/>
</dbReference>
<dbReference type="HAMAP" id="MF_01813">
    <property type="entry name" value="MenG_UbiE_methyltr"/>
    <property type="match status" value="1"/>
</dbReference>
<sequence>MAENQAKKEQVHTVFQNISQKYDRLNNIISFEQHKVWRKHVMKTMNVQEGNKALDVCCGTADWTIALSEAVGTNGEVIGLDFSENMLEVGKQKTASLNNLKLVHGDAMNLPFEDNTFDYVTVGFGLRNVPDYLAALKEMNRVLKTGGMVVCLETSQPTLPIFKQVYSLYFKFVMPIFGKMFAKSKEEYEWLQQSTFNFPDKKTLKRLFFEAEFNDITVCSFTGGVAAMHLGYKENDYSTKGD</sequence>
<keyword evidence="2 6" id="KW-0489">Methyltransferase</keyword>
<feature type="binding site" evidence="6">
    <location>
        <begin position="106"/>
        <end position="107"/>
    </location>
    <ligand>
        <name>S-adenosyl-L-methionine</name>
        <dbReference type="ChEBI" id="CHEBI:59789"/>
    </ligand>
</feature>
<dbReference type="GO" id="GO:0009234">
    <property type="term" value="P:menaquinone biosynthetic process"/>
    <property type="evidence" value="ECO:0007669"/>
    <property type="project" value="UniProtKB-UniRule"/>
</dbReference>
<dbReference type="SUPFAM" id="SSF53335">
    <property type="entry name" value="S-adenosyl-L-methionine-dependent methyltransferases"/>
    <property type="match status" value="1"/>
</dbReference>
<dbReference type="EC" id="2.1.1.163" evidence="6"/>
<keyword evidence="7" id="KW-0830">Ubiquinone</keyword>
<dbReference type="GO" id="GO:0032259">
    <property type="term" value="P:methylation"/>
    <property type="evidence" value="ECO:0007669"/>
    <property type="project" value="UniProtKB-KW"/>
</dbReference>
<dbReference type="PROSITE" id="PS01183">
    <property type="entry name" value="UBIE_1"/>
    <property type="match status" value="1"/>
</dbReference>
<dbReference type="NCBIfam" id="NF001243">
    <property type="entry name" value="PRK00216.1-4"/>
    <property type="match status" value="1"/>
</dbReference>
<dbReference type="InterPro" id="IPR004033">
    <property type="entry name" value="UbiE/COQ5_MeTrFase"/>
</dbReference>
<dbReference type="PROSITE" id="PS51608">
    <property type="entry name" value="SAM_MT_UBIE"/>
    <property type="match status" value="1"/>
</dbReference>
<reference evidence="7 8" key="1">
    <citation type="submission" date="2018-06" db="EMBL/GenBank/DDBJ databases">
        <authorList>
            <consortium name="Pathogen Informatics"/>
            <person name="Doyle S."/>
        </authorList>
    </citation>
    <scope>NUCLEOTIDE SEQUENCE [LARGE SCALE GENOMIC DNA]</scope>
    <source>
        <strain evidence="7 8">NCTC11807</strain>
    </source>
</reference>
<feature type="binding site" evidence="6">
    <location>
        <position position="81"/>
    </location>
    <ligand>
        <name>S-adenosyl-L-methionine</name>
        <dbReference type="ChEBI" id="CHEBI:59789"/>
    </ligand>
</feature>
<dbReference type="InterPro" id="IPR023576">
    <property type="entry name" value="UbiE/COQ5_MeTrFase_CS"/>
</dbReference>
<keyword evidence="8" id="KW-1185">Reference proteome</keyword>
<dbReference type="Pfam" id="PF01209">
    <property type="entry name" value="Ubie_methyltran"/>
    <property type="match status" value="1"/>
</dbReference>
<feature type="binding site" evidence="6">
    <location>
        <position position="60"/>
    </location>
    <ligand>
        <name>S-adenosyl-L-methionine</name>
        <dbReference type="ChEBI" id="CHEBI:59789"/>
    </ligand>
</feature>
<dbReference type="EMBL" id="UHDZ01000001">
    <property type="protein sequence ID" value="SUM71766.1"/>
    <property type="molecule type" value="Genomic_DNA"/>
</dbReference>
<comment type="pathway">
    <text evidence="6">Quinol/quinone metabolism; menaquinone biosynthesis; menaquinol from 1,4-dihydroxy-2-naphthoate: step 2/2.</text>
</comment>
<comment type="function">
    <text evidence="5 6">Methyltransferase required for the conversion of demethylmenaquinol (DMKH2) to menaquinol (MKH2).</text>
</comment>
<evidence type="ECO:0000313" key="8">
    <source>
        <dbReference type="Proteomes" id="UP000255425"/>
    </source>
</evidence>
<evidence type="ECO:0000313" key="7">
    <source>
        <dbReference type="EMBL" id="SUM71766.1"/>
    </source>
</evidence>
<dbReference type="PANTHER" id="PTHR43591">
    <property type="entry name" value="METHYLTRANSFERASE"/>
    <property type="match status" value="1"/>
</dbReference>
<keyword evidence="4 6" id="KW-0949">S-adenosyl-L-methionine</keyword>
<dbReference type="Gene3D" id="3.40.50.150">
    <property type="entry name" value="Vaccinia Virus protein VP39"/>
    <property type="match status" value="1"/>
</dbReference>
<evidence type="ECO:0000256" key="6">
    <source>
        <dbReference type="HAMAP-Rule" id="MF_01813"/>
    </source>
</evidence>